<feature type="region of interest" description="Disordered" evidence="1">
    <location>
        <begin position="136"/>
        <end position="158"/>
    </location>
</feature>
<keyword evidence="2" id="KW-0812">Transmembrane</keyword>
<organism evidence="4 5">
    <name type="scientific">Aspergillus felis</name>
    <dbReference type="NCBI Taxonomy" id="1287682"/>
    <lineage>
        <taxon>Eukaryota</taxon>
        <taxon>Fungi</taxon>
        <taxon>Dikarya</taxon>
        <taxon>Ascomycota</taxon>
        <taxon>Pezizomycotina</taxon>
        <taxon>Eurotiomycetes</taxon>
        <taxon>Eurotiomycetidae</taxon>
        <taxon>Eurotiales</taxon>
        <taxon>Aspergillaceae</taxon>
        <taxon>Aspergillus</taxon>
        <taxon>Aspergillus subgen. Fumigati</taxon>
    </lineage>
</organism>
<dbReference type="Proteomes" id="UP000654922">
    <property type="component" value="Unassembled WGS sequence"/>
</dbReference>
<dbReference type="GO" id="GO:0031501">
    <property type="term" value="C:mannosyltransferase complex"/>
    <property type="evidence" value="ECO:0007669"/>
    <property type="project" value="TreeGrafter"/>
</dbReference>
<name>A0A8H6Q7U6_9EURO</name>
<comment type="caution">
    <text evidence="4">The sequence shown here is derived from an EMBL/GenBank/DDBJ whole genome shotgun (WGS) entry which is preliminary data.</text>
</comment>
<gene>
    <name evidence="4" type="ORF">CNMCM5623_001157</name>
</gene>
<reference evidence="4" key="1">
    <citation type="submission" date="2020-06" db="EMBL/GenBank/DDBJ databases">
        <title>Draft genome sequences of strains closely related to Aspergillus parafelis and Aspergillus hiratsukae.</title>
        <authorList>
            <person name="Dos Santos R.A.C."/>
            <person name="Rivero-Menendez O."/>
            <person name="Steenwyk J.L."/>
            <person name="Mead M.E."/>
            <person name="Goldman G.H."/>
            <person name="Alastruey-Izquierdo A."/>
            <person name="Rokas A."/>
        </authorList>
    </citation>
    <scope>NUCLEOTIDE SEQUENCE</scope>
    <source>
        <strain evidence="4">CNM-CM5623</strain>
    </source>
</reference>
<evidence type="ECO:0000313" key="4">
    <source>
        <dbReference type="EMBL" id="KAF7167963.1"/>
    </source>
</evidence>
<dbReference type="GO" id="GO:0000030">
    <property type="term" value="F:mannosyltransferase activity"/>
    <property type="evidence" value="ECO:0007669"/>
    <property type="project" value="TreeGrafter"/>
</dbReference>
<dbReference type="GO" id="GO:0005789">
    <property type="term" value="C:endoplasmic reticulum membrane"/>
    <property type="evidence" value="ECO:0007669"/>
    <property type="project" value="TreeGrafter"/>
</dbReference>
<feature type="transmembrane region" description="Helical" evidence="2">
    <location>
        <begin position="210"/>
        <end position="228"/>
    </location>
</feature>
<evidence type="ECO:0000313" key="5">
    <source>
        <dbReference type="Proteomes" id="UP000654922"/>
    </source>
</evidence>
<dbReference type="EMBL" id="JACBAE010001275">
    <property type="protein sequence ID" value="KAF7167963.1"/>
    <property type="molecule type" value="Genomic_DNA"/>
</dbReference>
<feature type="chain" id="PRO_5034074687" evidence="3">
    <location>
        <begin position="19"/>
        <end position="273"/>
    </location>
</feature>
<keyword evidence="2" id="KW-0472">Membrane</keyword>
<proteinExistence type="predicted"/>
<keyword evidence="3" id="KW-0732">Signal</keyword>
<protein>
    <submittedName>
        <fullName evidence="4">Uncharacterized protein</fullName>
    </submittedName>
</protein>
<feature type="signal peptide" evidence="3">
    <location>
        <begin position="1"/>
        <end position="18"/>
    </location>
</feature>
<keyword evidence="2" id="KW-1133">Transmembrane helix</keyword>
<dbReference type="AlphaFoldDB" id="A0A8H6Q7U6"/>
<dbReference type="InterPro" id="IPR019433">
    <property type="entry name" value="GPI_ManTrfase_II_coact_Pga1"/>
</dbReference>
<evidence type="ECO:0000256" key="1">
    <source>
        <dbReference type="SAM" id="MobiDB-lite"/>
    </source>
</evidence>
<dbReference type="OrthoDB" id="3360032at2759"/>
<sequence length="273" mass="29783">MKNLKRLVLLSLLPLVVANVEKTIFVAPQPSPIPSTDSTLDDLGLERLSPSYPTLRTFLNASFPTPDSPGTDSWYFLENLTPGQRYEVRICYLATQPTSFTLDTFTLSSTMEDPSLLSAISLYSSARLAALESSTSTSNPLIHNGKRQPPPSARDPAPTSDSVLFLRIRAAADYFSLDKALMENVPPVLADVILDPFLWNVFPRSLVPTAGYVCLVATVAVLLARWVMGAFGGMIEQEVGGSTTVDGDEKKKRPREDNLDMVSFAATLLVREG</sequence>
<dbReference type="PANTHER" id="PTHR28022:SF1">
    <property type="entry name" value="GPI MANNOSYLTRANSFERASE 2 SUBUNIT PGA1"/>
    <property type="match status" value="1"/>
</dbReference>
<evidence type="ECO:0000256" key="2">
    <source>
        <dbReference type="SAM" id="Phobius"/>
    </source>
</evidence>
<evidence type="ECO:0000256" key="3">
    <source>
        <dbReference type="SAM" id="SignalP"/>
    </source>
</evidence>
<dbReference type="GO" id="GO:0006506">
    <property type="term" value="P:GPI anchor biosynthetic process"/>
    <property type="evidence" value="ECO:0007669"/>
    <property type="project" value="TreeGrafter"/>
</dbReference>
<accession>A0A8H6Q7U6</accession>
<dbReference type="PANTHER" id="PTHR28022">
    <property type="entry name" value="GPI MANNOSYLTRANSFERASE 2 SUBUNIT PGA1"/>
    <property type="match status" value="1"/>
</dbReference>